<evidence type="ECO:0000256" key="1">
    <source>
        <dbReference type="ARBA" id="ARBA00004604"/>
    </source>
</evidence>
<dbReference type="FunFam" id="2.130.10.10:FF:001844">
    <property type="entry name" value="Transducin family protein / WD-40 repeat family protein"/>
    <property type="match status" value="1"/>
</dbReference>
<evidence type="ECO:0000256" key="4">
    <source>
        <dbReference type="ARBA" id="ARBA00023242"/>
    </source>
</evidence>
<dbReference type="AlphaFoldDB" id="A0A4Y7K7P7"/>
<feature type="repeat" description="WD" evidence="5">
    <location>
        <begin position="568"/>
        <end position="609"/>
    </location>
</feature>
<dbReference type="Pfam" id="PF00400">
    <property type="entry name" value="WD40"/>
    <property type="match status" value="11"/>
</dbReference>
<dbReference type="InterPro" id="IPR015943">
    <property type="entry name" value="WD40/YVTN_repeat-like_dom_sf"/>
</dbReference>
<dbReference type="Gramene" id="RZC69363">
    <property type="protein sequence ID" value="RZC69363"/>
    <property type="gene ID" value="C5167_032444"/>
</dbReference>
<dbReference type="Pfam" id="PF08625">
    <property type="entry name" value="Utp13"/>
    <property type="match status" value="1"/>
</dbReference>
<dbReference type="OMA" id="PYVQRHF"/>
<gene>
    <name evidence="8" type="ORF">C5167_032444</name>
</gene>
<dbReference type="PROSITE" id="PS50082">
    <property type="entry name" value="WD_REPEATS_2"/>
    <property type="match status" value="9"/>
</dbReference>
<keyword evidence="4" id="KW-0539">Nucleus</keyword>
<reference evidence="8 9" key="1">
    <citation type="journal article" date="2018" name="Science">
        <title>The opium poppy genome and morphinan production.</title>
        <authorList>
            <person name="Guo L."/>
            <person name="Winzer T."/>
            <person name="Yang X."/>
            <person name="Li Y."/>
            <person name="Ning Z."/>
            <person name="He Z."/>
            <person name="Teodor R."/>
            <person name="Lu Y."/>
            <person name="Bowser T.A."/>
            <person name="Graham I.A."/>
            <person name="Ye K."/>
        </authorList>
    </citation>
    <scope>NUCLEOTIDE SEQUENCE [LARGE SCALE GENOMIC DNA]</scope>
    <source>
        <strain evidence="9">cv. HN1</strain>
        <tissue evidence="8">Leaves</tissue>
    </source>
</reference>
<dbReference type="GO" id="GO:0032040">
    <property type="term" value="C:small-subunit processome"/>
    <property type="evidence" value="ECO:0007669"/>
    <property type="project" value="InterPro"/>
</dbReference>
<feature type="repeat" description="WD" evidence="5">
    <location>
        <begin position="99"/>
        <end position="140"/>
    </location>
</feature>
<accession>A0A4Y7K7P7</accession>
<dbReference type="GO" id="GO:0000472">
    <property type="term" value="P:endonucleolytic cleavage to generate mature 5'-end of SSU-rRNA from (SSU-rRNA, 5.8S rRNA, LSU-rRNA)"/>
    <property type="evidence" value="ECO:0007669"/>
    <property type="project" value="TreeGrafter"/>
</dbReference>
<dbReference type="CDD" id="cd00200">
    <property type="entry name" value="WD40"/>
    <property type="match status" value="2"/>
</dbReference>
<evidence type="ECO:0000313" key="8">
    <source>
        <dbReference type="EMBL" id="RZC69363.1"/>
    </source>
</evidence>
<dbReference type="EMBL" id="CM010721">
    <property type="protein sequence ID" value="RZC69363.1"/>
    <property type="molecule type" value="Genomic_DNA"/>
</dbReference>
<dbReference type="PANTHER" id="PTHR19854">
    <property type="entry name" value="TRANSDUCIN BETA-LIKE 3"/>
    <property type="match status" value="1"/>
</dbReference>
<dbReference type="SUPFAM" id="SSF50978">
    <property type="entry name" value="WD40 repeat-like"/>
    <property type="match status" value="2"/>
</dbReference>
<dbReference type="GO" id="GO:0030686">
    <property type="term" value="C:90S preribosome"/>
    <property type="evidence" value="ECO:0007669"/>
    <property type="project" value="TreeGrafter"/>
</dbReference>
<evidence type="ECO:0000256" key="3">
    <source>
        <dbReference type="ARBA" id="ARBA00022737"/>
    </source>
</evidence>
<dbReference type="Gene3D" id="2.130.10.10">
    <property type="entry name" value="YVTN repeat-like/Quinoprotein amine dehydrogenase"/>
    <property type="match status" value="3"/>
</dbReference>
<dbReference type="Proteomes" id="UP000316621">
    <property type="component" value="Chromosome 7"/>
</dbReference>
<dbReference type="SMART" id="SM00320">
    <property type="entry name" value="WD40"/>
    <property type="match status" value="13"/>
</dbReference>
<feature type="repeat" description="WD" evidence="5">
    <location>
        <begin position="141"/>
        <end position="184"/>
    </location>
</feature>
<evidence type="ECO:0000259" key="7">
    <source>
        <dbReference type="Pfam" id="PF08625"/>
    </source>
</evidence>
<dbReference type="PROSITE" id="PS50294">
    <property type="entry name" value="WD_REPEATS_REGION"/>
    <property type="match status" value="9"/>
</dbReference>
<dbReference type="PROSITE" id="PS00678">
    <property type="entry name" value="WD_REPEATS_1"/>
    <property type="match status" value="2"/>
</dbReference>
<keyword evidence="9" id="KW-1185">Reference proteome</keyword>
<keyword evidence="2 5" id="KW-0853">WD repeat</keyword>
<protein>
    <recommendedName>
        <fullName evidence="7">U3 small nucleolar RNA-associated protein 13 C-terminal domain-containing protein</fullName>
    </recommendedName>
</protein>
<dbReference type="InterPro" id="IPR020472">
    <property type="entry name" value="WD40_PAC1"/>
</dbReference>
<dbReference type="GO" id="GO:0000480">
    <property type="term" value="P:endonucleolytic cleavage in 5'-ETS of tricistronic rRNA transcript (SSU-rRNA, 5.8S rRNA, LSU-rRNA)"/>
    <property type="evidence" value="ECO:0007669"/>
    <property type="project" value="TreeGrafter"/>
</dbReference>
<dbReference type="InterPro" id="IPR001680">
    <property type="entry name" value="WD40_rpt"/>
</dbReference>
<evidence type="ECO:0000256" key="2">
    <source>
        <dbReference type="ARBA" id="ARBA00022574"/>
    </source>
</evidence>
<feature type="repeat" description="WD" evidence="5">
    <location>
        <begin position="526"/>
        <end position="559"/>
    </location>
</feature>
<proteinExistence type="predicted"/>
<feature type="repeat" description="WD" evidence="5">
    <location>
        <begin position="57"/>
        <end position="98"/>
    </location>
</feature>
<organism evidence="8 9">
    <name type="scientific">Papaver somniferum</name>
    <name type="common">Opium poppy</name>
    <dbReference type="NCBI Taxonomy" id="3469"/>
    <lineage>
        <taxon>Eukaryota</taxon>
        <taxon>Viridiplantae</taxon>
        <taxon>Streptophyta</taxon>
        <taxon>Embryophyta</taxon>
        <taxon>Tracheophyta</taxon>
        <taxon>Spermatophyta</taxon>
        <taxon>Magnoliopsida</taxon>
        <taxon>Ranunculales</taxon>
        <taxon>Papaveraceae</taxon>
        <taxon>Papaveroideae</taxon>
        <taxon>Papaver</taxon>
    </lineage>
</organism>
<sequence>MATTSYKKNYRCVPSLEQFYSQGSAVAVSSDGSFLACGCDDKIKIVDSSNSSIIKTLEGDSERVTALTLSPNDKFLFSASSSRLITVWDLSTSKPLRQWKGHEGSVRGMTCDASGGILATAGEDRLVRVWDVDGGFCTHNFKGHEQVVTSVLFHPNPHQLLLFSGSDDGKVRVWDLVGRKCTYVLDKHFSTVTSLAVAEDGYTLLSGGRDKARFQFPFTLIYYDTLETYVLVFVCISSFKYGYWCLSVVNLWNLREGTLKKTVPTYEMVETVCVIHSGTHFYSSLGLNETSTAKKKESSPPVIFLTVGERGVVRIWNSEGAICLFEQGSSDVAISSNKDELKRGFVAAVLMPSDQGLLCLTADQQFLFYSLEQSVEEAFCLKLSRRLVGYNEEIVDMKFLGDDEQFLAVATNIEQVRMYDLASMSCSYVLTGHSEIVLCLDTCISSSGKTLVVTGSKDNSVRLWENSSCIGIGTGHMGAVGAVAFSKKKNNFIVSGSSDRTLKVWSFDGLQDNGSEIMNLRAKAVVAAHDKDINSLAVAPNDNLVCSGSQDRTACVWRLPDLVSVVVLKGHKRGIWCVEFSPVDQCVITASGDKTIKIWAISDGACLKTFEGHTSSILRVSFLTRGTQFVSSGADGLVKLWTVKTNECIATYDQHEDKVWALAVGKKTEMLATGGGDAVVNLWHDSTVEDKEEAFRKEEEGVLKGQELENALSDANYIKAIKIAFELRRPHKLFDLFSELFRKKHAEDQVDKALQSLGIDEQYQLFEYVREWNSKPKLCSVAQFVLSRVFSTLPPKEIIEIKGISEILEGLIPYTQRHFSRADRLERSTLLLDYTLHGMSVIVNDYQMVNPHFNILMKKQRRCWEKFSIQNNQTPLQRQNSCPQRNASRGNPKKVGK</sequence>
<feature type="repeat" description="WD" evidence="5">
    <location>
        <begin position="652"/>
        <end position="683"/>
    </location>
</feature>
<evidence type="ECO:0000256" key="5">
    <source>
        <dbReference type="PROSITE-ProRule" id="PRU00221"/>
    </source>
</evidence>
<dbReference type="PRINTS" id="PR00320">
    <property type="entry name" value="GPROTEINBRPT"/>
</dbReference>
<feature type="compositionally biased region" description="Polar residues" evidence="6">
    <location>
        <begin position="875"/>
        <end position="889"/>
    </location>
</feature>
<feature type="domain" description="U3 small nucleolar RNA-associated protein 13 C-terminal" evidence="7">
    <location>
        <begin position="706"/>
        <end position="839"/>
    </location>
</feature>
<evidence type="ECO:0000256" key="6">
    <source>
        <dbReference type="SAM" id="MobiDB-lite"/>
    </source>
</evidence>
<feature type="repeat" description="WD" evidence="5">
    <location>
        <begin position="610"/>
        <end position="651"/>
    </location>
</feature>
<dbReference type="InterPro" id="IPR019775">
    <property type="entry name" value="WD40_repeat_CS"/>
</dbReference>
<comment type="subcellular location">
    <subcellularLocation>
        <location evidence="1">Nucleus</location>
        <location evidence="1">Nucleolus</location>
    </subcellularLocation>
</comment>
<feature type="repeat" description="WD" evidence="5">
    <location>
        <begin position="473"/>
        <end position="508"/>
    </location>
</feature>
<feature type="region of interest" description="Disordered" evidence="6">
    <location>
        <begin position="875"/>
        <end position="897"/>
    </location>
</feature>
<dbReference type="InterPro" id="IPR013934">
    <property type="entry name" value="Utp13_C"/>
</dbReference>
<dbReference type="GO" id="GO:0034511">
    <property type="term" value="F:U3 snoRNA binding"/>
    <property type="evidence" value="ECO:0007669"/>
    <property type="project" value="TreeGrafter"/>
</dbReference>
<keyword evidence="3" id="KW-0677">Repeat</keyword>
<name>A0A4Y7K7P7_PAPSO</name>
<feature type="repeat" description="WD" evidence="5">
    <location>
        <begin position="430"/>
        <end position="465"/>
    </location>
</feature>
<evidence type="ECO:0000313" key="9">
    <source>
        <dbReference type="Proteomes" id="UP000316621"/>
    </source>
</evidence>
<dbReference type="FunFam" id="2.130.10.10:FF:000794">
    <property type="entry name" value="Transducin family protein / WD-40 repeat family protein"/>
    <property type="match status" value="1"/>
</dbReference>
<dbReference type="InterPro" id="IPR036322">
    <property type="entry name" value="WD40_repeat_dom_sf"/>
</dbReference>
<dbReference type="STRING" id="3469.A0A4Y7K7P7"/>
<dbReference type="PANTHER" id="PTHR19854:SF15">
    <property type="entry name" value="TRANSDUCIN BETA-LIKE PROTEIN 3"/>
    <property type="match status" value="1"/>
</dbReference>